<comment type="caution">
    <text evidence="1">The sequence shown here is derived from an EMBL/GenBank/DDBJ whole genome shotgun (WGS) entry which is preliminary data.</text>
</comment>
<name>A0A8J2VFF0_9RHOB</name>
<dbReference type="EMBL" id="BMCP01000001">
    <property type="protein sequence ID" value="GGE28454.1"/>
    <property type="molecule type" value="Genomic_DNA"/>
</dbReference>
<sequence length="98" mass="10859">MNTANLQIEGILTAMSSLLEALRGKGLLTQQEIDEVLDGAERAVSKESEHRDELRAAHLAAIKFPIRFLRVTNNRTDGEPLSFGRIAAMVGETKPDQW</sequence>
<evidence type="ECO:0000313" key="1">
    <source>
        <dbReference type="EMBL" id="GGE28454.1"/>
    </source>
</evidence>
<proteinExistence type="predicted"/>
<gene>
    <name evidence="1" type="ORF">GCM10007276_02060</name>
</gene>
<accession>A0A8J2VFF0</accession>
<protein>
    <submittedName>
        <fullName evidence="1">Uncharacterized protein</fullName>
    </submittedName>
</protein>
<organism evidence="1 2">
    <name type="scientific">Agaricicola taiwanensis</name>
    <dbReference type="NCBI Taxonomy" id="591372"/>
    <lineage>
        <taxon>Bacteria</taxon>
        <taxon>Pseudomonadati</taxon>
        <taxon>Pseudomonadota</taxon>
        <taxon>Alphaproteobacteria</taxon>
        <taxon>Rhodobacterales</taxon>
        <taxon>Paracoccaceae</taxon>
        <taxon>Agaricicola</taxon>
    </lineage>
</organism>
<keyword evidence="2" id="KW-1185">Reference proteome</keyword>
<dbReference type="Proteomes" id="UP000602745">
    <property type="component" value="Unassembled WGS sequence"/>
</dbReference>
<dbReference type="AlphaFoldDB" id="A0A8J2VFF0"/>
<reference evidence="1" key="2">
    <citation type="submission" date="2020-09" db="EMBL/GenBank/DDBJ databases">
        <authorList>
            <person name="Sun Q."/>
            <person name="Sedlacek I."/>
        </authorList>
    </citation>
    <scope>NUCLEOTIDE SEQUENCE</scope>
    <source>
        <strain evidence="1">CCM 7684</strain>
    </source>
</reference>
<dbReference type="RefSeq" id="WP_188407823.1">
    <property type="nucleotide sequence ID" value="NZ_BMCP01000001.1"/>
</dbReference>
<reference evidence="1" key="1">
    <citation type="journal article" date="2014" name="Int. J. Syst. Evol. Microbiol.">
        <title>Complete genome sequence of Corynebacterium casei LMG S-19264T (=DSM 44701T), isolated from a smear-ripened cheese.</title>
        <authorList>
            <consortium name="US DOE Joint Genome Institute (JGI-PGF)"/>
            <person name="Walter F."/>
            <person name="Albersmeier A."/>
            <person name="Kalinowski J."/>
            <person name="Ruckert C."/>
        </authorList>
    </citation>
    <scope>NUCLEOTIDE SEQUENCE</scope>
    <source>
        <strain evidence="1">CCM 7684</strain>
    </source>
</reference>
<evidence type="ECO:0000313" key="2">
    <source>
        <dbReference type="Proteomes" id="UP000602745"/>
    </source>
</evidence>